<dbReference type="PROSITE" id="PS51417">
    <property type="entry name" value="ARF"/>
    <property type="match status" value="1"/>
</dbReference>
<keyword evidence="4" id="KW-0460">Magnesium</keyword>
<evidence type="ECO:0000313" key="5">
    <source>
        <dbReference type="EMBL" id="KAJ3130819.1"/>
    </source>
</evidence>
<dbReference type="Pfam" id="PF00025">
    <property type="entry name" value="Arf"/>
    <property type="match status" value="1"/>
</dbReference>
<dbReference type="InterPro" id="IPR027417">
    <property type="entry name" value="P-loop_NTPase"/>
</dbReference>
<dbReference type="PRINTS" id="PR00328">
    <property type="entry name" value="SAR1GTPBP"/>
</dbReference>
<keyword evidence="1 3" id="KW-0547">Nucleotide-binding</keyword>
<reference evidence="5" key="1">
    <citation type="submission" date="2020-05" db="EMBL/GenBank/DDBJ databases">
        <title>Phylogenomic resolution of chytrid fungi.</title>
        <authorList>
            <person name="Stajich J.E."/>
            <person name="Amses K."/>
            <person name="Simmons R."/>
            <person name="Seto K."/>
            <person name="Myers J."/>
            <person name="Bonds A."/>
            <person name="Quandt C.A."/>
            <person name="Barry K."/>
            <person name="Liu P."/>
            <person name="Grigoriev I."/>
            <person name="Longcore J.E."/>
            <person name="James T.Y."/>
        </authorList>
    </citation>
    <scope>NUCLEOTIDE SEQUENCE</scope>
    <source>
        <strain evidence="5">JEL0513</strain>
    </source>
</reference>
<proteinExistence type="predicted"/>
<feature type="binding site" evidence="3">
    <location>
        <begin position="91"/>
        <end position="94"/>
    </location>
    <ligand>
        <name>GTP</name>
        <dbReference type="ChEBI" id="CHEBI:37565"/>
    </ligand>
</feature>
<keyword evidence="4" id="KW-0479">Metal-binding</keyword>
<feature type="binding site" evidence="4">
    <location>
        <position position="5"/>
    </location>
    <ligand>
        <name>Mg(2+)</name>
        <dbReference type="ChEBI" id="CHEBI:18420"/>
    </ligand>
</feature>
<dbReference type="PANTHER" id="PTHR11711">
    <property type="entry name" value="ADP RIBOSYLATION FACTOR-RELATED"/>
    <property type="match status" value="1"/>
</dbReference>
<dbReference type="GO" id="GO:0046872">
    <property type="term" value="F:metal ion binding"/>
    <property type="evidence" value="ECO:0007669"/>
    <property type="project" value="UniProtKB-KW"/>
</dbReference>
<name>A0AAD5T6H2_9FUNG</name>
<dbReference type="Proteomes" id="UP001211907">
    <property type="component" value="Unassembled WGS sequence"/>
</dbReference>
<dbReference type="SUPFAM" id="SSF52540">
    <property type="entry name" value="P-loop containing nucleoside triphosphate hydrolases"/>
    <property type="match status" value="1"/>
</dbReference>
<dbReference type="GO" id="GO:0005525">
    <property type="term" value="F:GTP binding"/>
    <property type="evidence" value="ECO:0007669"/>
    <property type="project" value="UniProtKB-KW"/>
</dbReference>
<dbReference type="AlphaFoldDB" id="A0AAD5T6H2"/>
<keyword evidence="2 3" id="KW-0342">GTP-binding</keyword>
<sequence>MCPNTTTNSVEEVHHKSVCFTVWDVGGCDKIRPLYRHYFQNTDALIFVIDSSDRDRFAEALDELVSICTQIRTEQEQSGGSIFAGILILANKQDISTAMTPREITLPLLANLEPLNIKWTLVPCSAIANNKLNDGFEWLSELSKGKPKSEPFCSLFLGSFSEKLQNGQSSSAKTQAVISGVVPSTEYLLTKIRAGNDFPGDPEKFLLGFSIGEVAPFDHRAHLRIGYLILLDCAKKGFTNTEAVEIFMSRLKQFFKLAGSRVRNTFHM</sequence>
<protein>
    <submittedName>
        <fullName evidence="5">Uncharacterized protein</fullName>
    </submittedName>
</protein>
<evidence type="ECO:0000256" key="3">
    <source>
        <dbReference type="PIRSR" id="PIRSR606689-1"/>
    </source>
</evidence>
<dbReference type="SMART" id="SM00177">
    <property type="entry name" value="ARF"/>
    <property type="match status" value="1"/>
</dbReference>
<organism evidence="5 6">
    <name type="scientific">Physocladia obscura</name>
    <dbReference type="NCBI Taxonomy" id="109957"/>
    <lineage>
        <taxon>Eukaryota</taxon>
        <taxon>Fungi</taxon>
        <taxon>Fungi incertae sedis</taxon>
        <taxon>Chytridiomycota</taxon>
        <taxon>Chytridiomycota incertae sedis</taxon>
        <taxon>Chytridiomycetes</taxon>
        <taxon>Chytridiales</taxon>
        <taxon>Chytriomycetaceae</taxon>
        <taxon>Physocladia</taxon>
    </lineage>
</organism>
<evidence type="ECO:0000256" key="4">
    <source>
        <dbReference type="PIRSR" id="PIRSR606689-2"/>
    </source>
</evidence>
<evidence type="ECO:0000256" key="2">
    <source>
        <dbReference type="ARBA" id="ARBA00023134"/>
    </source>
</evidence>
<dbReference type="InterPro" id="IPR024156">
    <property type="entry name" value="Small_GTPase_ARF"/>
</dbReference>
<dbReference type="InterPro" id="IPR006689">
    <property type="entry name" value="Small_GTPase_ARF/SAR"/>
</dbReference>
<comment type="caution">
    <text evidence="5">The sequence shown here is derived from an EMBL/GenBank/DDBJ whole genome shotgun (WGS) entry which is preliminary data.</text>
</comment>
<gene>
    <name evidence="5" type="ORF">HK100_007391</name>
</gene>
<dbReference type="EMBL" id="JADGJH010000349">
    <property type="protein sequence ID" value="KAJ3130819.1"/>
    <property type="molecule type" value="Genomic_DNA"/>
</dbReference>
<feature type="binding site" evidence="3">
    <location>
        <position position="27"/>
    </location>
    <ligand>
        <name>GTP</name>
        <dbReference type="ChEBI" id="CHEBI:37565"/>
    </ligand>
</feature>
<dbReference type="Gene3D" id="3.40.50.300">
    <property type="entry name" value="P-loop containing nucleotide triphosphate hydrolases"/>
    <property type="match status" value="1"/>
</dbReference>
<evidence type="ECO:0000256" key="1">
    <source>
        <dbReference type="ARBA" id="ARBA00022741"/>
    </source>
</evidence>
<accession>A0AAD5T6H2</accession>
<dbReference type="GO" id="GO:0003924">
    <property type="term" value="F:GTPase activity"/>
    <property type="evidence" value="ECO:0007669"/>
    <property type="project" value="InterPro"/>
</dbReference>
<evidence type="ECO:0000313" key="6">
    <source>
        <dbReference type="Proteomes" id="UP001211907"/>
    </source>
</evidence>
<dbReference type="CDD" id="cd00878">
    <property type="entry name" value="Arf_Arl"/>
    <property type="match status" value="1"/>
</dbReference>
<keyword evidence="6" id="KW-1185">Reference proteome</keyword>